<dbReference type="HOGENOM" id="CLU_1715541_0_0_1"/>
<accession>E9J4S3</accession>
<feature type="non-terminal residue" evidence="2">
    <location>
        <position position="153"/>
    </location>
</feature>
<sequence length="153" mass="18153">MRLLERVPQKMSIKERDEVSIQHKCTYDVQKDIICGLENWGNNRTGKIADHSLAFMLRKLHFSWKMPLSFSFCYKQTNTLIENNKLLQILAVLFWRSTTSISEILSTTGLLGSVINYYKYWQYYFGEVLPVLEKYRYWQCSAEIILLVFVVTY</sequence>
<evidence type="ECO:0000313" key="2">
    <source>
        <dbReference type="EMBL" id="EFZ12180.1"/>
    </source>
</evidence>
<dbReference type="EMBL" id="GL768115">
    <property type="protein sequence ID" value="EFZ12180.1"/>
    <property type="molecule type" value="Genomic_DNA"/>
</dbReference>
<protein>
    <recommendedName>
        <fullName evidence="1">Transposable element P transposase-like RNase H domain-containing protein</fullName>
    </recommendedName>
</protein>
<proteinExistence type="predicted"/>
<organism>
    <name type="scientific">Solenopsis invicta</name>
    <name type="common">Red imported fire ant</name>
    <name type="synonym">Solenopsis wagneri</name>
    <dbReference type="NCBI Taxonomy" id="13686"/>
    <lineage>
        <taxon>Eukaryota</taxon>
        <taxon>Metazoa</taxon>
        <taxon>Ecdysozoa</taxon>
        <taxon>Arthropoda</taxon>
        <taxon>Hexapoda</taxon>
        <taxon>Insecta</taxon>
        <taxon>Pterygota</taxon>
        <taxon>Neoptera</taxon>
        <taxon>Endopterygota</taxon>
        <taxon>Hymenoptera</taxon>
        <taxon>Apocrita</taxon>
        <taxon>Aculeata</taxon>
        <taxon>Formicoidea</taxon>
        <taxon>Formicidae</taxon>
        <taxon>Myrmicinae</taxon>
        <taxon>Solenopsis</taxon>
    </lineage>
</organism>
<gene>
    <name evidence="2" type="ORF">SINV_02621</name>
</gene>
<reference evidence="2" key="1">
    <citation type="journal article" date="2011" name="Proc. Natl. Acad. Sci. U.S.A.">
        <title>The genome of the fire ant Solenopsis invicta.</title>
        <authorList>
            <person name="Wurm Y."/>
            <person name="Wang J."/>
            <person name="Riba-Grognuz O."/>
            <person name="Corona M."/>
            <person name="Nygaard S."/>
            <person name="Hunt B.G."/>
            <person name="Ingram K.K."/>
            <person name="Falquet L."/>
            <person name="Nipitwattanaphon M."/>
            <person name="Gotzek D."/>
            <person name="Dijkstra M.B."/>
            <person name="Oettler J."/>
            <person name="Comtesse F."/>
            <person name="Shih C.J."/>
            <person name="Wu W.J."/>
            <person name="Yang C.C."/>
            <person name="Thomas J."/>
            <person name="Beaudoing E."/>
            <person name="Pradervand S."/>
            <person name="Flegel V."/>
            <person name="Cook E.D."/>
            <person name="Fabbretti R."/>
            <person name="Stockinger H."/>
            <person name="Long L."/>
            <person name="Farmerie W.G."/>
            <person name="Oakey J."/>
            <person name="Boomsma J.J."/>
            <person name="Pamilo P."/>
            <person name="Yi S.V."/>
            <person name="Heinze J."/>
            <person name="Goodisman M.A."/>
            <person name="Farinelli L."/>
            <person name="Harshman K."/>
            <person name="Hulo N."/>
            <person name="Cerutti L."/>
            <person name="Xenarios I."/>
            <person name="Shoemaker D."/>
            <person name="Keller L."/>
        </authorList>
    </citation>
    <scope>NUCLEOTIDE SEQUENCE [LARGE SCALE GENOMIC DNA]</scope>
</reference>
<feature type="domain" description="Transposable element P transposase-like RNase H" evidence="1">
    <location>
        <begin position="17"/>
        <end position="91"/>
    </location>
</feature>
<dbReference type="InterPro" id="IPR048365">
    <property type="entry name" value="TNP-like_RNaseH_N"/>
</dbReference>
<dbReference type="AlphaFoldDB" id="E9J4S3"/>
<name>E9J4S3_SOLIN</name>
<evidence type="ECO:0000259" key="1">
    <source>
        <dbReference type="Pfam" id="PF21787"/>
    </source>
</evidence>
<dbReference type="Pfam" id="PF21787">
    <property type="entry name" value="TNP-like_RNaseH_N"/>
    <property type="match status" value="1"/>
</dbReference>